<evidence type="ECO:0000313" key="8">
    <source>
        <dbReference type="EMBL" id="HFK20071.1"/>
    </source>
</evidence>
<dbReference type="GO" id="GO:0005694">
    <property type="term" value="C:chromosome"/>
    <property type="evidence" value="ECO:0007669"/>
    <property type="project" value="UniProtKB-SubCell"/>
</dbReference>
<evidence type="ECO:0000256" key="4">
    <source>
        <dbReference type="ARBA" id="ARBA00022454"/>
    </source>
</evidence>
<sequence length="110" mass="12139">MHTPKFIICDCPPPGRAFGQRFYRDENRSSLAILMTDIASSPIDRIMRKAGAERVSEEGVEALREVVETLALEVSREAIALAKHAGRKTVNAEDVKMASRKLMALTKLGV</sequence>
<evidence type="ECO:0000256" key="5">
    <source>
        <dbReference type="ARBA" id="ARBA00022490"/>
    </source>
</evidence>
<dbReference type="CDD" id="cd22909">
    <property type="entry name" value="HFD_archaea_histone-like"/>
    <property type="match status" value="1"/>
</dbReference>
<dbReference type="EMBL" id="DSTX01000002">
    <property type="protein sequence ID" value="HFK20071.1"/>
    <property type="molecule type" value="Genomic_DNA"/>
</dbReference>
<proteinExistence type="inferred from homology"/>
<dbReference type="NCBIfam" id="NF043032">
    <property type="entry name" value="archaea_histone"/>
    <property type="match status" value="1"/>
</dbReference>
<evidence type="ECO:0000256" key="3">
    <source>
        <dbReference type="ARBA" id="ARBA00008264"/>
    </source>
</evidence>
<comment type="caution">
    <text evidence="8">The sequence shown here is derived from an EMBL/GenBank/DDBJ whole genome shotgun (WGS) entry which is preliminary data.</text>
</comment>
<keyword evidence="4" id="KW-0158">Chromosome</keyword>
<comment type="subcellular location">
    <subcellularLocation>
        <location evidence="1">Chromosome</location>
    </subcellularLocation>
    <subcellularLocation>
        <location evidence="2">Cytoplasm</location>
    </subcellularLocation>
</comment>
<dbReference type="GO" id="GO:0005737">
    <property type="term" value="C:cytoplasm"/>
    <property type="evidence" value="ECO:0007669"/>
    <property type="project" value="UniProtKB-SubCell"/>
</dbReference>
<dbReference type="SUPFAM" id="SSF47113">
    <property type="entry name" value="Histone-fold"/>
    <property type="match status" value="1"/>
</dbReference>
<protein>
    <submittedName>
        <fullName evidence="8">Histone family protein</fullName>
    </submittedName>
</protein>
<dbReference type="GO" id="GO:0003677">
    <property type="term" value="F:DNA binding"/>
    <property type="evidence" value="ECO:0007669"/>
    <property type="project" value="UniProtKB-KW"/>
</dbReference>
<evidence type="ECO:0000259" key="7">
    <source>
        <dbReference type="Pfam" id="PF00808"/>
    </source>
</evidence>
<keyword evidence="5" id="KW-0963">Cytoplasm</keyword>
<evidence type="ECO:0000256" key="1">
    <source>
        <dbReference type="ARBA" id="ARBA00004286"/>
    </source>
</evidence>
<dbReference type="InterPro" id="IPR050947">
    <property type="entry name" value="Archaeal_histone_HMF"/>
</dbReference>
<dbReference type="Pfam" id="PF00808">
    <property type="entry name" value="CBFD_NFYB_HMF"/>
    <property type="match status" value="1"/>
</dbReference>
<accession>A0A7C3IKY7</accession>
<dbReference type="Gene3D" id="1.10.20.10">
    <property type="entry name" value="Histone, subunit A"/>
    <property type="match status" value="1"/>
</dbReference>
<dbReference type="AlphaFoldDB" id="A0A7C3IKY7"/>
<keyword evidence="6" id="KW-0238">DNA-binding</keyword>
<dbReference type="PANTHER" id="PTHR47828">
    <property type="entry name" value="ARCHAEAL HISTONE A"/>
    <property type="match status" value="1"/>
</dbReference>
<evidence type="ECO:0000256" key="6">
    <source>
        <dbReference type="ARBA" id="ARBA00023125"/>
    </source>
</evidence>
<gene>
    <name evidence="8" type="ORF">ENS19_02200</name>
</gene>
<evidence type="ECO:0000256" key="2">
    <source>
        <dbReference type="ARBA" id="ARBA00004496"/>
    </source>
</evidence>
<dbReference type="InterPro" id="IPR009072">
    <property type="entry name" value="Histone-fold"/>
</dbReference>
<feature type="domain" description="Transcription factor CBF/NF-Y/archaeal histone" evidence="7">
    <location>
        <begin position="41"/>
        <end position="98"/>
    </location>
</feature>
<dbReference type="GO" id="GO:0046982">
    <property type="term" value="F:protein heterodimerization activity"/>
    <property type="evidence" value="ECO:0007669"/>
    <property type="project" value="InterPro"/>
</dbReference>
<dbReference type="PANTHER" id="PTHR47828:SF1">
    <property type="entry name" value="ARCHAEAL HISTONE A"/>
    <property type="match status" value="1"/>
</dbReference>
<dbReference type="InterPro" id="IPR003958">
    <property type="entry name" value="CBFA_NFYB_domain"/>
</dbReference>
<reference evidence="8" key="1">
    <citation type="journal article" date="2020" name="mSystems">
        <title>Genome- and Community-Level Interaction Insights into Carbon Utilization and Element Cycling Functions of Hydrothermarchaeota in Hydrothermal Sediment.</title>
        <authorList>
            <person name="Zhou Z."/>
            <person name="Liu Y."/>
            <person name="Xu W."/>
            <person name="Pan J."/>
            <person name="Luo Z.H."/>
            <person name="Li M."/>
        </authorList>
    </citation>
    <scope>NUCLEOTIDE SEQUENCE [LARGE SCALE GENOMIC DNA]</scope>
    <source>
        <strain evidence="8">SpSt-468</strain>
    </source>
</reference>
<name>A0A7C3IKY7_9CREN</name>
<organism evidence="8">
    <name type="scientific">Candidatus Methanomethylicus mesodigestus</name>
    <dbReference type="NCBI Taxonomy" id="1867258"/>
    <lineage>
        <taxon>Archaea</taxon>
        <taxon>Thermoproteota</taxon>
        <taxon>Methanosuratincolia</taxon>
        <taxon>Candidatus Methanomethylicales</taxon>
        <taxon>Candidatus Methanomethylicaceae</taxon>
        <taxon>Candidatus Methanomethylicus</taxon>
    </lineage>
</organism>
<comment type="similarity">
    <text evidence="3">Belongs to the archaeal histone HMF family.</text>
</comment>
<dbReference type="InterPro" id="IPR050004">
    <property type="entry name" value="HmfB-like"/>
</dbReference>